<sequence>MFEELFLVRLATANAAFGAPELHLNLIVDAPTKKVAGTARVSQSTNPPVNFQAHVWGHYSALGDKIILVLDGSPTNPSSKIAETFHLRGQLSQDWQNGAVSYRYFYNGDWHSVANQPLAATSTVAEDISATSPNAHFHTLYAVALTDAARADVSDTKAKQLIAEAEEQIKSLNQALEKLNSR</sequence>
<evidence type="ECO:0000313" key="3">
    <source>
        <dbReference type="EMBL" id="POZ60235.1"/>
    </source>
</evidence>
<feature type="coiled-coil region" evidence="1">
    <location>
        <begin position="155"/>
        <end position="182"/>
    </location>
</feature>
<proteinExistence type="predicted"/>
<evidence type="ECO:0000259" key="2">
    <source>
        <dbReference type="Pfam" id="PF08896"/>
    </source>
</evidence>
<dbReference type="RefSeq" id="WP_103904352.1">
    <property type="nucleotide sequence ID" value="NZ_PQWB01000153.1"/>
</dbReference>
<evidence type="ECO:0000256" key="1">
    <source>
        <dbReference type="SAM" id="Coils"/>
    </source>
</evidence>
<keyword evidence="4" id="KW-1185">Reference proteome</keyword>
<accession>A0A2S5DAW6</accession>
<dbReference type="EMBL" id="PQWB01000153">
    <property type="protein sequence ID" value="POZ60235.1"/>
    <property type="molecule type" value="Genomic_DNA"/>
</dbReference>
<reference evidence="4" key="1">
    <citation type="submission" date="2018-02" db="EMBL/GenBank/DDBJ databases">
        <authorList>
            <person name="O'Hara-Hanley K."/>
            <person name="Soby S."/>
        </authorList>
    </citation>
    <scope>NUCLEOTIDE SEQUENCE [LARGE SCALE GENOMIC DNA]</scope>
    <source>
        <strain evidence="4">MWU14-2602</strain>
    </source>
</reference>
<keyword evidence="1" id="KW-0175">Coiled coil</keyword>
<dbReference type="Proteomes" id="UP000237082">
    <property type="component" value="Unassembled WGS sequence"/>
</dbReference>
<gene>
    <name evidence="3" type="ORF">C2I19_19960</name>
</gene>
<evidence type="ECO:0000313" key="4">
    <source>
        <dbReference type="Proteomes" id="UP000237082"/>
    </source>
</evidence>
<feature type="domain" description="DUF1842" evidence="2">
    <location>
        <begin position="5"/>
        <end position="110"/>
    </location>
</feature>
<name>A0A2S5DAW6_9NEIS</name>
<dbReference type="Pfam" id="PF08896">
    <property type="entry name" value="DUF1842"/>
    <property type="match status" value="1"/>
</dbReference>
<comment type="caution">
    <text evidence="3">The sequence shown here is derived from an EMBL/GenBank/DDBJ whole genome shotgun (WGS) entry which is preliminary data.</text>
</comment>
<dbReference type="InterPro" id="IPR014992">
    <property type="entry name" value="DUF1842"/>
</dbReference>
<protein>
    <recommendedName>
        <fullName evidence="2">DUF1842 domain-containing protein</fullName>
    </recommendedName>
</protein>
<dbReference type="AlphaFoldDB" id="A0A2S5DAW6"/>
<dbReference type="OrthoDB" id="7015832at2"/>
<organism evidence="3 4">
    <name type="scientific">Chromobacterium alticapitis</name>
    <dbReference type="NCBI Taxonomy" id="2073169"/>
    <lineage>
        <taxon>Bacteria</taxon>
        <taxon>Pseudomonadati</taxon>
        <taxon>Pseudomonadota</taxon>
        <taxon>Betaproteobacteria</taxon>
        <taxon>Neisseriales</taxon>
        <taxon>Chromobacteriaceae</taxon>
        <taxon>Chromobacterium</taxon>
    </lineage>
</organism>